<keyword evidence="4" id="KW-0472">Membrane</keyword>
<dbReference type="EMBL" id="SUYD01000014">
    <property type="protein sequence ID" value="MBE6267033.1"/>
    <property type="molecule type" value="Genomic_DNA"/>
</dbReference>
<keyword evidence="5" id="KW-0998">Cell outer membrane</keyword>
<dbReference type="Proteomes" id="UP000763088">
    <property type="component" value="Unassembled WGS sequence"/>
</dbReference>
<dbReference type="Gene3D" id="1.25.40.390">
    <property type="match status" value="1"/>
</dbReference>
<dbReference type="Pfam" id="PF07980">
    <property type="entry name" value="SusD_RagB"/>
    <property type="match status" value="1"/>
</dbReference>
<dbReference type="AlphaFoldDB" id="A0A928GJG4"/>
<sequence>MKKYLYILSIAALGLSSCASDYLDTKPEAQMDKARVMSTTEKAELAVNGLCKAMSSQYMSTQGLNGEGTILNWYGTFTGNDAQKCNNTGWAGVWNSTYHLRPTATYTVYPWFYYYKLVSNANAIISHIDEADGTESDKMFLKAQALTFRAYSFFRLVQLYTYRWSDHQGDTEGIILRTDESLGDQALSTQAETYQQIYNDLDEAIALYQQSDRKREEFFQPGLDVAYAIYAKAALTREDWQNAAKYAAMAREGHAMMTVNDYINGGFHTENSEWIWGVFEEEIQTISYYSFFAYIGCNSSANNCRNYPVAISKELIDQIPETDERRYLYLVPSDEEYAECNAAGRSTKKLYQRARRDYPDCLYSTSLVYAYMQFKFMVGFYPGGGSFPLIRYAEMLYTEAEADMHLGKETEAQDLLFEAVSQYDEAYTKSTKTGDELMDEIKLYRRFDLWGEGNDWFDYKRWGQPIVRKTKEQGGSFKSDFAVTINPEDGNAWTWVIPQKETDYNQLVD</sequence>
<evidence type="ECO:0000256" key="5">
    <source>
        <dbReference type="ARBA" id="ARBA00023237"/>
    </source>
</evidence>
<reference evidence="9" key="1">
    <citation type="submission" date="2019-04" db="EMBL/GenBank/DDBJ databases">
        <title>Evolution of Biomass-Degrading Anaerobic Consortia Revealed by Metagenomics.</title>
        <authorList>
            <person name="Peng X."/>
        </authorList>
    </citation>
    <scope>NUCLEOTIDE SEQUENCE</scope>
    <source>
        <strain evidence="9">SIG141</strain>
    </source>
</reference>
<dbReference type="SUPFAM" id="SSF48452">
    <property type="entry name" value="TPR-like"/>
    <property type="match status" value="1"/>
</dbReference>
<name>A0A928GJG4_XYLRU</name>
<feature type="chain" id="PRO_5037393409" evidence="6">
    <location>
        <begin position="20"/>
        <end position="509"/>
    </location>
</feature>
<evidence type="ECO:0000256" key="6">
    <source>
        <dbReference type="SAM" id="SignalP"/>
    </source>
</evidence>
<comment type="similarity">
    <text evidence="2">Belongs to the SusD family.</text>
</comment>
<organism evidence="9 10">
    <name type="scientific">Xylanibacter ruminicola</name>
    <name type="common">Prevotella ruminicola</name>
    <dbReference type="NCBI Taxonomy" id="839"/>
    <lineage>
        <taxon>Bacteria</taxon>
        <taxon>Pseudomonadati</taxon>
        <taxon>Bacteroidota</taxon>
        <taxon>Bacteroidia</taxon>
        <taxon>Bacteroidales</taxon>
        <taxon>Prevotellaceae</taxon>
        <taxon>Xylanibacter</taxon>
    </lineage>
</organism>
<gene>
    <name evidence="9" type="ORF">E7102_11325</name>
</gene>
<proteinExistence type="inferred from homology"/>
<evidence type="ECO:0000256" key="3">
    <source>
        <dbReference type="ARBA" id="ARBA00022729"/>
    </source>
</evidence>
<dbReference type="InterPro" id="IPR011990">
    <property type="entry name" value="TPR-like_helical_dom_sf"/>
</dbReference>
<dbReference type="PROSITE" id="PS51257">
    <property type="entry name" value="PROKAR_LIPOPROTEIN"/>
    <property type="match status" value="1"/>
</dbReference>
<feature type="domain" description="SusD-like N-terminal" evidence="8">
    <location>
        <begin position="21"/>
        <end position="233"/>
    </location>
</feature>
<evidence type="ECO:0000259" key="7">
    <source>
        <dbReference type="Pfam" id="PF07980"/>
    </source>
</evidence>
<feature type="signal peptide" evidence="6">
    <location>
        <begin position="1"/>
        <end position="19"/>
    </location>
</feature>
<evidence type="ECO:0000256" key="1">
    <source>
        <dbReference type="ARBA" id="ARBA00004442"/>
    </source>
</evidence>
<dbReference type="Pfam" id="PF14322">
    <property type="entry name" value="SusD-like_3"/>
    <property type="match status" value="1"/>
</dbReference>
<comment type="subcellular location">
    <subcellularLocation>
        <location evidence="1">Cell outer membrane</location>
    </subcellularLocation>
</comment>
<feature type="domain" description="RagB/SusD" evidence="7">
    <location>
        <begin position="298"/>
        <end position="505"/>
    </location>
</feature>
<dbReference type="InterPro" id="IPR012944">
    <property type="entry name" value="SusD_RagB_dom"/>
</dbReference>
<protein>
    <submittedName>
        <fullName evidence="9">RagB/SusD family nutrient uptake outer membrane protein</fullName>
    </submittedName>
</protein>
<evidence type="ECO:0000313" key="9">
    <source>
        <dbReference type="EMBL" id="MBE6267033.1"/>
    </source>
</evidence>
<accession>A0A928GJG4</accession>
<evidence type="ECO:0000259" key="8">
    <source>
        <dbReference type="Pfam" id="PF14322"/>
    </source>
</evidence>
<evidence type="ECO:0000256" key="2">
    <source>
        <dbReference type="ARBA" id="ARBA00006275"/>
    </source>
</evidence>
<dbReference type="GO" id="GO:0009279">
    <property type="term" value="C:cell outer membrane"/>
    <property type="evidence" value="ECO:0007669"/>
    <property type="project" value="UniProtKB-SubCell"/>
</dbReference>
<evidence type="ECO:0000256" key="4">
    <source>
        <dbReference type="ARBA" id="ARBA00023136"/>
    </source>
</evidence>
<dbReference type="InterPro" id="IPR033985">
    <property type="entry name" value="SusD-like_N"/>
</dbReference>
<evidence type="ECO:0000313" key="10">
    <source>
        <dbReference type="Proteomes" id="UP000763088"/>
    </source>
</evidence>
<keyword evidence="3 6" id="KW-0732">Signal</keyword>
<comment type="caution">
    <text evidence="9">The sequence shown here is derived from an EMBL/GenBank/DDBJ whole genome shotgun (WGS) entry which is preliminary data.</text>
</comment>